<dbReference type="EMBL" id="JMSE01000278">
    <property type="protein sequence ID" value="KDN70897.1"/>
    <property type="molecule type" value="Genomic_DNA"/>
</dbReference>
<organism evidence="9 10">
    <name type="scientific">Colletotrichum sublineola</name>
    <name type="common">Sorghum anthracnose fungus</name>
    <dbReference type="NCBI Taxonomy" id="1173701"/>
    <lineage>
        <taxon>Eukaryota</taxon>
        <taxon>Fungi</taxon>
        <taxon>Dikarya</taxon>
        <taxon>Ascomycota</taxon>
        <taxon>Pezizomycotina</taxon>
        <taxon>Sordariomycetes</taxon>
        <taxon>Hypocreomycetidae</taxon>
        <taxon>Glomerellales</taxon>
        <taxon>Glomerellaceae</taxon>
        <taxon>Colletotrichum</taxon>
        <taxon>Colletotrichum graminicola species complex</taxon>
    </lineage>
</organism>
<evidence type="ECO:0000256" key="4">
    <source>
        <dbReference type="ARBA" id="ARBA00023136"/>
    </source>
</evidence>
<dbReference type="Proteomes" id="UP000027238">
    <property type="component" value="Unassembled WGS sequence"/>
</dbReference>
<dbReference type="PANTHER" id="PTHR31204:SF1">
    <property type="entry name" value="SIGMA INTRACELLULAR RECEPTOR 2"/>
    <property type="match status" value="1"/>
</dbReference>
<feature type="transmembrane region" description="Helical" evidence="7">
    <location>
        <begin position="229"/>
        <end position="248"/>
    </location>
</feature>
<dbReference type="GO" id="GO:0005783">
    <property type="term" value="C:endoplasmic reticulum"/>
    <property type="evidence" value="ECO:0007669"/>
    <property type="project" value="TreeGrafter"/>
</dbReference>
<evidence type="ECO:0000313" key="9">
    <source>
        <dbReference type="EMBL" id="KDN70897.1"/>
    </source>
</evidence>
<protein>
    <recommendedName>
        <fullName evidence="8">EXPERA domain-containing protein</fullName>
    </recommendedName>
</protein>
<evidence type="ECO:0000259" key="8">
    <source>
        <dbReference type="PROSITE" id="PS51751"/>
    </source>
</evidence>
<name>A0A066XPS6_COLSU</name>
<reference evidence="10" key="1">
    <citation type="journal article" date="2014" name="Genome Announc.">
        <title>Draft genome sequence of Colletotrichum sublineola, a destructive pathogen of cultivated sorghum.</title>
        <authorList>
            <person name="Baroncelli R."/>
            <person name="Sanz-Martin J.M."/>
            <person name="Rech G.E."/>
            <person name="Sukno S.A."/>
            <person name="Thon M.R."/>
        </authorList>
    </citation>
    <scope>NUCLEOTIDE SEQUENCE [LARGE SCALE GENOMIC DNA]</scope>
    <source>
        <strain evidence="10">TX430BB</strain>
    </source>
</reference>
<dbReference type="Pfam" id="PF05241">
    <property type="entry name" value="EBP"/>
    <property type="match status" value="1"/>
</dbReference>
<dbReference type="HOGENOM" id="CLU_1069621_0_0_1"/>
<evidence type="ECO:0000313" key="10">
    <source>
        <dbReference type="Proteomes" id="UP000027238"/>
    </source>
</evidence>
<sequence>MASMLPTEDPAPPPPFLPVHHANRQPEVALAGTRCSQAKSTATLSLTSYDPLSDCVPPWRLGSCRLHLGPGATTRTSSSQASSFQLLCLIPRFPMGEYRLTKSSVIDLVPFYPSSWYADPSSPLHFLQLLRNFYISTYNDPYFVTPHDGLPSWFKLFTYIEIVYQLPMAAWMVYGFSRRTGTTPGFELAVLVFAVECALTTLTCIYDTLYWDPAVYSQAQKNVFIFNLYGPWVVIPALMGMDMCLRILSRVQVQEKAKSQ</sequence>
<gene>
    <name evidence="9" type="ORF">CSUB01_03711</name>
</gene>
<keyword evidence="3 5" id="KW-1133">Transmembrane helix</keyword>
<dbReference type="PROSITE" id="PS51751">
    <property type="entry name" value="EXPERA"/>
    <property type="match status" value="1"/>
</dbReference>
<dbReference type="InterPro" id="IPR033118">
    <property type="entry name" value="EXPERA"/>
</dbReference>
<feature type="transmembrane region" description="Helical" evidence="7">
    <location>
        <begin position="188"/>
        <end position="209"/>
    </location>
</feature>
<dbReference type="eggNOG" id="ENOG502S97I">
    <property type="taxonomic scope" value="Eukaryota"/>
</dbReference>
<evidence type="ECO:0000256" key="1">
    <source>
        <dbReference type="ARBA" id="ARBA00004141"/>
    </source>
</evidence>
<proteinExistence type="predicted"/>
<feature type="region of interest" description="Disordered" evidence="6">
    <location>
        <begin position="1"/>
        <end position="20"/>
    </location>
</feature>
<keyword evidence="4 5" id="KW-0472">Membrane</keyword>
<dbReference type="AlphaFoldDB" id="A0A066XPS6"/>
<evidence type="ECO:0000256" key="5">
    <source>
        <dbReference type="PROSITE-ProRule" id="PRU01087"/>
    </source>
</evidence>
<feature type="transmembrane region" description="Helical" evidence="7">
    <location>
        <begin position="156"/>
        <end position="176"/>
    </location>
</feature>
<comment type="caution">
    <text evidence="9">The sequence shown here is derived from an EMBL/GenBank/DDBJ whole genome shotgun (WGS) entry which is preliminary data.</text>
</comment>
<accession>A0A066XPS6</accession>
<feature type="domain" description="EXPERA" evidence="8">
    <location>
        <begin position="84"/>
        <end position="240"/>
    </location>
</feature>
<dbReference type="InterPro" id="IPR051987">
    <property type="entry name" value="Sigma-2_receptor-like"/>
</dbReference>
<comment type="subcellular location">
    <subcellularLocation>
        <location evidence="1">Membrane</location>
        <topology evidence="1">Multi-pass membrane protein</topology>
    </subcellularLocation>
</comment>
<evidence type="ECO:0000256" key="2">
    <source>
        <dbReference type="ARBA" id="ARBA00022692"/>
    </source>
</evidence>
<dbReference type="STRING" id="1173701.A0A066XPS6"/>
<keyword evidence="10" id="KW-1185">Reference proteome</keyword>
<dbReference type="PANTHER" id="PTHR31204">
    <property type="entry name" value="SIGMA INTRACELLULAR RECEPTOR 2"/>
    <property type="match status" value="1"/>
</dbReference>
<evidence type="ECO:0000256" key="6">
    <source>
        <dbReference type="SAM" id="MobiDB-lite"/>
    </source>
</evidence>
<dbReference type="OrthoDB" id="433124at2759"/>
<keyword evidence="2 5" id="KW-0812">Transmembrane</keyword>
<evidence type="ECO:0000256" key="7">
    <source>
        <dbReference type="SAM" id="Phobius"/>
    </source>
</evidence>
<evidence type="ECO:0000256" key="3">
    <source>
        <dbReference type="ARBA" id="ARBA00022989"/>
    </source>
</evidence>
<dbReference type="GO" id="GO:0016020">
    <property type="term" value="C:membrane"/>
    <property type="evidence" value="ECO:0007669"/>
    <property type="project" value="UniProtKB-SubCell"/>
</dbReference>